<organism evidence="8 9">
    <name type="scientific">Stephanodiscus triporus</name>
    <dbReference type="NCBI Taxonomy" id="2934178"/>
    <lineage>
        <taxon>Eukaryota</taxon>
        <taxon>Sar</taxon>
        <taxon>Stramenopiles</taxon>
        <taxon>Ochrophyta</taxon>
        <taxon>Bacillariophyta</taxon>
        <taxon>Coscinodiscophyceae</taxon>
        <taxon>Thalassiosirophycidae</taxon>
        <taxon>Stephanodiscales</taxon>
        <taxon>Stephanodiscaceae</taxon>
        <taxon>Stephanodiscus</taxon>
    </lineage>
</organism>
<keyword evidence="9" id="KW-1185">Reference proteome</keyword>
<keyword evidence="6" id="KW-0812">Transmembrane</keyword>
<feature type="domain" description="Glycosyl transferase 64" evidence="7">
    <location>
        <begin position="444"/>
        <end position="557"/>
    </location>
</feature>
<evidence type="ECO:0000313" key="8">
    <source>
        <dbReference type="EMBL" id="KAL3766738.1"/>
    </source>
</evidence>
<evidence type="ECO:0000256" key="1">
    <source>
        <dbReference type="ARBA" id="ARBA00004370"/>
    </source>
</evidence>
<feature type="compositionally biased region" description="Gly residues" evidence="5">
    <location>
        <begin position="134"/>
        <end position="145"/>
    </location>
</feature>
<feature type="compositionally biased region" description="Low complexity" evidence="5">
    <location>
        <begin position="176"/>
        <end position="188"/>
    </location>
</feature>
<evidence type="ECO:0000256" key="6">
    <source>
        <dbReference type="SAM" id="Phobius"/>
    </source>
</evidence>
<feature type="compositionally biased region" description="Acidic residues" evidence="5">
    <location>
        <begin position="63"/>
        <end position="73"/>
    </location>
</feature>
<reference evidence="8 9" key="1">
    <citation type="submission" date="2024-10" db="EMBL/GenBank/DDBJ databases">
        <title>Updated reference genomes for cyclostephanoid diatoms.</title>
        <authorList>
            <person name="Roberts W.R."/>
            <person name="Alverson A.J."/>
        </authorList>
    </citation>
    <scope>NUCLEOTIDE SEQUENCE [LARGE SCALE GENOMIC DNA]</scope>
    <source>
        <strain evidence="8 9">AJA276-08</strain>
    </source>
</reference>
<comment type="caution">
    <text evidence="8">The sequence shown here is derived from an EMBL/GenBank/DDBJ whole genome shotgun (WGS) entry which is preliminary data.</text>
</comment>
<feature type="compositionally biased region" description="Low complexity" evidence="5">
    <location>
        <begin position="83"/>
        <end position="102"/>
    </location>
</feature>
<protein>
    <recommendedName>
        <fullName evidence="7">Glycosyl transferase 64 domain-containing protein</fullName>
    </recommendedName>
</protein>
<feature type="compositionally biased region" description="Low complexity" evidence="5">
    <location>
        <begin position="150"/>
        <end position="161"/>
    </location>
</feature>
<evidence type="ECO:0000256" key="4">
    <source>
        <dbReference type="ARBA" id="ARBA00023157"/>
    </source>
</evidence>
<feature type="transmembrane region" description="Helical" evidence="6">
    <location>
        <begin position="198"/>
        <end position="219"/>
    </location>
</feature>
<dbReference type="InterPro" id="IPR029044">
    <property type="entry name" value="Nucleotide-diphossugar_trans"/>
</dbReference>
<keyword evidence="4" id="KW-1015">Disulfide bond</keyword>
<dbReference type="Pfam" id="PF09258">
    <property type="entry name" value="Glyco_transf_64"/>
    <property type="match status" value="2"/>
</dbReference>
<dbReference type="Proteomes" id="UP001530315">
    <property type="component" value="Unassembled WGS sequence"/>
</dbReference>
<evidence type="ECO:0000256" key="3">
    <source>
        <dbReference type="ARBA" id="ARBA00023136"/>
    </source>
</evidence>
<feature type="compositionally biased region" description="Gly residues" evidence="5">
    <location>
        <begin position="412"/>
        <end position="422"/>
    </location>
</feature>
<proteinExistence type="predicted"/>
<keyword evidence="6" id="KW-1133">Transmembrane helix</keyword>
<evidence type="ECO:0000259" key="7">
    <source>
        <dbReference type="Pfam" id="PF09258"/>
    </source>
</evidence>
<dbReference type="PANTHER" id="PTHR48261">
    <property type="entry name" value="ACETYLGLUCOSAMINYLTRANSFERASE"/>
    <property type="match status" value="1"/>
</dbReference>
<dbReference type="Gene3D" id="3.90.550.10">
    <property type="entry name" value="Spore Coat Polysaccharide Biosynthesis Protein SpsA, Chain A"/>
    <property type="match status" value="1"/>
</dbReference>
<dbReference type="PANTHER" id="PTHR48261:SF2">
    <property type="entry name" value="ACETYLGLUCOSAMINYLTRANSFERASE"/>
    <property type="match status" value="1"/>
</dbReference>
<evidence type="ECO:0000256" key="5">
    <source>
        <dbReference type="SAM" id="MobiDB-lite"/>
    </source>
</evidence>
<dbReference type="SUPFAM" id="SSF53448">
    <property type="entry name" value="Nucleotide-diphospho-sugar transferases"/>
    <property type="match status" value="1"/>
</dbReference>
<keyword evidence="3 6" id="KW-0472">Membrane</keyword>
<evidence type="ECO:0000313" key="9">
    <source>
        <dbReference type="Proteomes" id="UP001530315"/>
    </source>
</evidence>
<comment type="subcellular location">
    <subcellularLocation>
        <location evidence="1">Membrane</location>
    </subcellularLocation>
</comment>
<dbReference type="EMBL" id="JALLAZ020001722">
    <property type="protein sequence ID" value="KAL3766738.1"/>
    <property type="molecule type" value="Genomic_DNA"/>
</dbReference>
<feature type="region of interest" description="Disordered" evidence="5">
    <location>
        <begin position="412"/>
        <end position="438"/>
    </location>
</feature>
<keyword evidence="2" id="KW-0808">Transferase</keyword>
<feature type="domain" description="Glycosyl transferase 64" evidence="7">
    <location>
        <begin position="293"/>
        <end position="408"/>
    </location>
</feature>
<feature type="compositionally biased region" description="Polar residues" evidence="5">
    <location>
        <begin position="1"/>
        <end position="11"/>
    </location>
</feature>
<dbReference type="InterPro" id="IPR004263">
    <property type="entry name" value="Exostosin"/>
</dbReference>
<dbReference type="GO" id="GO:0016740">
    <property type="term" value="F:transferase activity"/>
    <property type="evidence" value="ECO:0007669"/>
    <property type="project" value="UniProtKB-KW"/>
</dbReference>
<name>A0ABD3MSH2_9STRA</name>
<dbReference type="InterPro" id="IPR015338">
    <property type="entry name" value="GT64_dom"/>
</dbReference>
<dbReference type="GO" id="GO:0016020">
    <property type="term" value="C:membrane"/>
    <property type="evidence" value="ECO:0007669"/>
    <property type="project" value="UniProtKB-SubCell"/>
</dbReference>
<accession>A0ABD3MSH2</accession>
<feature type="region of interest" description="Disordered" evidence="5">
    <location>
        <begin position="1"/>
        <end position="188"/>
    </location>
</feature>
<dbReference type="AlphaFoldDB" id="A0ABD3MSH2"/>
<evidence type="ECO:0000256" key="2">
    <source>
        <dbReference type="ARBA" id="ARBA00022679"/>
    </source>
</evidence>
<sequence length="658" mass="71572">MLSRIVLQTNDGMMAPSDGDYVRVDTPPPDDDYHATTTMDDDDDDLLFPPGRRMITTTTAPRDDDDDDDEEEGGIASRHWHSRPSSPRHTTTTTTTTLLRTLWSEATSTTDMPPPLMSDRRLHHRRGGTAAAAGVGGGGGGGGGGPNPPVIANNNAASAHSNRYRSRAGRSGGGSSSSSSSYRRSTATGRGPRIAKRVWLAAFAAFGTSFLIGVHVFLYRAFFAGDSSSQDDDADGDGESYLTYLAAEDRVARMTMDEARSRVLAHVGIGGGGGGGGGGGIGGGGRAIDVEMYTIRINTWRRNEQLLLSLNHHAKCEGVAEIHVIWCDDENDPPHSVSNHPSGKVKVERHSINSLNERFRVIINPPTLGILSLDDDVLRPCVALDAAFVRWTRHPNRMVGFDARTHVVVGEEGGGEVAGGGGEDGRRRVPGTDGDGGVDADNKSRWKYGYMSTTETSNKYSMTLPRASFLHREYLDLYTDALPRPIYSYVARNFECEDVAMSFLVSSLTGGEPPLLADYWAVKSMVKLYSERKISGGKDHKATRDACVNDFAEILGLKEYGERPLRTGKLLHGGADKRFFGYGAEAEEWTAVEDPMSARLMDVVREMRELRTSSSNEDRMGWLTREKASTQAEAQVAGMIEGTREWKERWAAGTKGMI</sequence>
<gene>
    <name evidence="8" type="ORF">ACHAW5_008792</name>
</gene>